<evidence type="ECO:0000256" key="1">
    <source>
        <dbReference type="ARBA" id="ARBA00004141"/>
    </source>
</evidence>
<dbReference type="PANTHER" id="PTHR10582">
    <property type="entry name" value="TRANSIENT RECEPTOR POTENTIAL ION CHANNEL PROTEIN"/>
    <property type="match status" value="1"/>
</dbReference>
<keyword evidence="5 6" id="KW-0472">Membrane</keyword>
<gene>
    <name evidence="8" type="ORF">F8M41_018348</name>
</gene>
<comment type="subcellular location">
    <subcellularLocation>
        <location evidence="1">Membrane</location>
        <topology evidence="1">Multi-pass membrane protein</topology>
    </subcellularLocation>
</comment>
<protein>
    <submittedName>
        <fullName evidence="8">Transient receptor potential cation channel subfamily a member 1-like</fullName>
    </submittedName>
</protein>
<feature type="transmembrane region" description="Helical" evidence="6">
    <location>
        <begin position="807"/>
        <end position="826"/>
    </location>
</feature>
<feature type="transmembrane region" description="Helical" evidence="6">
    <location>
        <begin position="638"/>
        <end position="655"/>
    </location>
</feature>
<keyword evidence="8" id="KW-0675">Receptor</keyword>
<dbReference type="EMBL" id="WTPW01000443">
    <property type="protein sequence ID" value="KAF0510999.1"/>
    <property type="molecule type" value="Genomic_DNA"/>
</dbReference>
<dbReference type="PANTHER" id="PTHR10582:SF2">
    <property type="entry name" value="INACTIVE"/>
    <property type="match status" value="1"/>
</dbReference>
<reference evidence="8 9" key="1">
    <citation type="journal article" date="2019" name="Environ. Microbiol.">
        <title>At the nexus of three kingdoms: the genome of the mycorrhizal fungus Gigaspora margarita provides insights into plant, endobacterial and fungal interactions.</title>
        <authorList>
            <person name="Venice F."/>
            <person name="Ghignone S."/>
            <person name="Salvioli di Fossalunga A."/>
            <person name="Amselem J."/>
            <person name="Novero M."/>
            <person name="Xianan X."/>
            <person name="Sedzielewska Toro K."/>
            <person name="Morin E."/>
            <person name="Lipzen A."/>
            <person name="Grigoriev I.V."/>
            <person name="Henrissat B."/>
            <person name="Martin F.M."/>
            <person name="Bonfante P."/>
        </authorList>
    </citation>
    <scope>NUCLEOTIDE SEQUENCE [LARGE SCALE GENOMIC DNA]</scope>
    <source>
        <strain evidence="8 9">BEG34</strain>
    </source>
</reference>
<comment type="caution">
    <text evidence="8">The sequence shown here is derived from an EMBL/GenBank/DDBJ whole genome shotgun (WGS) entry which is preliminary data.</text>
</comment>
<accession>A0A8H4ALV3</accession>
<dbReference type="GO" id="GO:0005216">
    <property type="term" value="F:monoatomic ion channel activity"/>
    <property type="evidence" value="ECO:0007669"/>
    <property type="project" value="InterPro"/>
</dbReference>
<dbReference type="GO" id="GO:0005886">
    <property type="term" value="C:plasma membrane"/>
    <property type="evidence" value="ECO:0007669"/>
    <property type="project" value="TreeGrafter"/>
</dbReference>
<dbReference type="Pfam" id="PF00520">
    <property type="entry name" value="Ion_trans"/>
    <property type="match status" value="1"/>
</dbReference>
<dbReference type="OrthoDB" id="2352140at2759"/>
<feature type="transmembrane region" description="Helical" evidence="6">
    <location>
        <begin position="609"/>
        <end position="631"/>
    </location>
</feature>
<keyword evidence="3" id="KW-0677">Repeat</keyword>
<keyword evidence="9" id="KW-1185">Reference proteome</keyword>
<dbReference type="AlphaFoldDB" id="A0A8H4ALV3"/>
<dbReference type="InterPro" id="IPR005821">
    <property type="entry name" value="Ion_trans_dom"/>
</dbReference>
<evidence type="ECO:0000256" key="5">
    <source>
        <dbReference type="ARBA" id="ARBA00023136"/>
    </source>
</evidence>
<dbReference type="InterPro" id="IPR024862">
    <property type="entry name" value="TRPV"/>
</dbReference>
<evidence type="ECO:0000256" key="4">
    <source>
        <dbReference type="ARBA" id="ARBA00022989"/>
    </source>
</evidence>
<evidence type="ECO:0000256" key="2">
    <source>
        <dbReference type="ARBA" id="ARBA00022692"/>
    </source>
</evidence>
<evidence type="ECO:0000259" key="7">
    <source>
        <dbReference type="Pfam" id="PF00520"/>
    </source>
</evidence>
<keyword evidence="4 6" id="KW-1133">Transmembrane helix</keyword>
<name>A0A8H4ALV3_GIGMA</name>
<feature type="transmembrane region" description="Helical" evidence="6">
    <location>
        <begin position="846"/>
        <end position="867"/>
    </location>
</feature>
<evidence type="ECO:0000313" key="8">
    <source>
        <dbReference type="EMBL" id="KAF0510999.1"/>
    </source>
</evidence>
<feature type="transmembrane region" description="Helical" evidence="6">
    <location>
        <begin position="740"/>
        <end position="759"/>
    </location>
</feature>
<evidence type="ECO:0000313" key="9">
    <source>
        <dbReference type="Proteomes" id="UP000439903"/>
    </source>
</evidence>
<sequence length="978" mass="114300">MVNTKYYRAYVFSSKDNNTLDCKSMIELKYFKKIYITPKGKLILFNDTIYEIMMWDIEKLSVETRILIDWNCTLESVETSDDEKLFVVCTKNEETMETSLYVFSTETGINLASMHTKLVIDRFHLIASQKGERLLFINISKKRYSLLDPYYLKNPIGASKLFENIKDKQIQEPYIIKSDKLFYTIDGKVLIEKLVDNDWVDCLRKKLKDTNSITAPSEMTIDIITKIINEKSYNPSYNNNNEHEGKFLKWSLELKDGSVKLIANKLKTSIKKELDILPSFYPDANNFIVHCEVLENDDFVTITRIGVIIWTSKLSGIKMHYYWNDCNYRLEDFIFEKTAFRNLFKDRKPGRILPASSYETIYRNLDVEFGKEKTHLFKDFLKVNFAEEFYLTCYGKDIMETLIKLKDDKWIRSLGHSCIDNCIQNNNHLMSKISLLSIIFENFKKLSEEHPAFIASTLSKIGFVVPFTNVNPKSTSSHLSSYGKYCHLSKTSYLDILTSILWDCWIRFQKNFEIRFQTFQNNHPDLRELFVKPVIDFYDVGHSTTILAIPLPNFVSYPKHYKFWNELLLPSANPFTHSNRLEVINEEFYRYLNGEALLKFKWNTYGRNYYFAVWAIYTVFLFCFIIAATCYESISQTSLFILLNMSVVLGIWHLLLELRQFIFSPLTYVYSLWNYFDLGAYILPIITSIIWLQNNFMPKELATFSTLFLEIKFLLYFRAIEFSGDFFSMILGVAKRGFSFLLILGFIVVAFAHSLHLLLRPATNVSLDYPSYSNDPNDPWNLATKYNAIDPNGTIEDNSSLIEPPTATTNMFMLMGSAIAAVYIMLTGNTDPISYWDLDNNLTLLILALVFSFVASTYLMNLFIGLLTNAITETKTREASLILRAEVLEEIELLYLLPYQRKKENWFPFVVFYECHTVKLREHVMDIQKDKWAGYKKPFISKALNEVLLLPDEQPSLKKLEDDLKELKESIKHMKRNK</sequence>
<evidence type="ECO:0000256" key="3">
    <source>
        <dbReference type="ARBA" id="ARBA00022737"/>
    </source>
</evidence>
<feature type="transmembrane region" description="Helical" evidence="6">
    <location>
        <begin position="675"/>
        <end position="692"/>
    </location>
</feature>
<evidence type="ECO:0000256" key="6">
    <source>
        <dbReference type="SAM" id="Phobius"/>
    </source>
</evidence>
<dbReference type="Proteomes" id="UP000439903">
    <property type="component" value="Unassembled WGS sequence"/>
</dbReference>
<feature type="domain" description="Ion transport" evidence="7">
    <location>
        <begin position="609"/>
        <end position="877"/>
    </location>
</feature>
<proteinExistence type="predicted"/>
<keyword evidence="2 6" id="KW-0812">Transmembrane</keyword>
<dbReference type="GO" id="GO:0098703">
    <property type="term" value="P:calcium ion import across plasma membrane"/>
    <property type="evidence" value="ECO:0007669"/>
    <property type="project" value="TreeGrafter"/>
</dbReference>
<organism evidence="8 9">
    <name type="scientific">Gigaspora margarita</name>
    <dbReference type="NCBI Taxonomy" id="4874"/>
    <lineage>
        <taxon>Eukaryota</taxon>
        <taxon>Fungi</taxon>
        <taxon>Fungi incertae sedis</taxon>
        <taxon>Mucoromycota</taxon>
        <taxon>Glomeromycotina</taxon>
        <taxon>Glomeromycetes</taxon>
        <taxon>Diversisporales</taxon>
        <taxon>Gigasporaceae</taxon>
        <taxon>Gigaspora</taxon>
    </lineage>
</organism>